<accession>A0A0A1ZUN4</accession>
<proteinExistence type="predicted"/>
<dbReference type="GO" id="GO:0050462">
    <property type="term" value="F:N-acetylneuraminate synthase activity"/>
    <property type="evidence" value="ECO:0007669"/>
    <property type="project" value="UniProtKB-EC"/>
</dbReference>
<dbReference type="InterPro" id="IPR036732">
    <property type="entry name" value="AFP_Neu5c_C_sf"/>
</dbReference>
<dbReference type="Pfam" id="PF03102">
    <property type="entry name" value="NeuB"/>
    <property type="match status" value="1"/>
</dbReference>
<dbReference type="Gene3D" id="3.20.20.70">
    <property type="entry name" value="Aldolase class I"/>
    <property type="match status" value="1"/>
</dbReference>
<organism evidence="3 4">
    <name type="scientific">Prochlorococcus marinus str. MIT 9116</name>
    <dbReference type="NCBI Taxonomy" id="167544"/>
    <lineage>
        <taxon>Bacteria</taxon>
        <taxon>Bacillati</taxon>
        <taxon>Cyanobacteriota</taxon>
        <taxon>Cyanophyceae</taxon>
        <taxon>Synechococcales</taxon>
        <taxon>Prochlorococcaceae</taxon>
        <taxon>Prochlorococcus</taxon>
    </lineage>
</organism>
<evidence type="ECO:0000313" key="4">
    <source>
        <dbReference type="Proteomes" id="UP000030491"/>
    </source>
</evidence>
<dbReference type="SUPFAM" id="SSF51658">
    <property type="entry name" value="Xylose isomerase-like"/>
    <property type="match status" value="1"/>
</dbReference>
<protein>
    <submittedName>
        <fullName evidence="3">N-acetylneuraminate synthase</fullName>
        <ecNumber evidence="3">2.5.1.56</ecNumber>
    </submittedName>
</protein>
<name>A0A0A1ZUN4_PROMR</name>
<dbReference type="SUPFAM" id="SSF51569">
    <property type="entry name" value="Aldolase"/>
    <property type="match status" value="1"/>
</dbReference>
<dbReference type="PANTHER" id="PTHR42966">
    <property type="entry name" value="N-ACETYLNEURAMINATE SYNTHASE"/>
    <property type="match status" value="1"/>
</dbReference>
<dbReference type="GO" id="GO:0016051">
    <property type="term" value="P:carbohydrate biosynthetic process"/>
    <property type="evidence" value="ECO:0007669"/>
    <property type="project" value="InterPro"/>
</dbReference>
<dbReference type="Gene3D" id="3.90.1210.10">
    <property type="entry name" value="Antifreeze-like/N-acetylneuraminic acid synthase C-terminal domain"/>
    <property type="match status" value="1"/>
</dbReference>
<evidence type="ECO:0000259" key="2">
    <source>
        <dbReference type="Pfam" id="PF03102"/>
    </source>
</evidence>
<feature type="domain" description="PseI/NeuA/B-like" evidence="2">
    <location>
        <begin position="24"/>
        <end position="247"/>
    </location>
</feature>
<dbReference type="EMBL" id="JNAJ01000004">
    <property type="protein sequence ID" value="KGF93090.1"/>
    <property type="molecule type" value="Genomic_DNA"/>
</dbReference>
<dbReference type="OrthoDB" id="9814210at2"/>
<dbReference type="Gene3D" id="3.20.20.150">
    <property type="entry name" value="Divalent-metal-dependent TIM barrel enzymes"/>
    <property type="match status" value="1"/>
</dbReference>
<comment type="caution">
    <text evidence="3">The sequence shown here is derived from an EMBL/GenBank/DDBJ whole genome shotgun (WGS) entry which is preliminary data.</text>
</comment>
<keyword evidence="3" id="KW-0808">Transferase</keyword>
<dbReference type="SUPFAM" id="SSF51269">
    <property type="entry name" value="AFP III-like domain"/>
    <property type="match status" value="1"/>
</dbReference>
<dbReference type="Proteomes" id="UP000030491">
    <property type="component" value="Unassembled WGS sequence"/>
</dbReference>
<dbReference type="InterPro" id="IPR013785">
    <property type="entry name" value="Aldolase_TIM"/>
</dbReference>
<dbReference type="InterPro" id="IPR013022">
    <property type="entry name" value="Xyl_isomerase-like_TIM-brl"/>
</dbReference>
<evidence type="ECO:0000259" key="1">
    <source>
        <dbReference type="Pfam" id="PF01261"/>
    </source>
</evidence>
<dbReference type="InterPro" id="IPR051690">
    <property type="entry name" value="PseI-like"/>
</dbReference>
<dbReference type="Pfam" id="PF01261">
    <property type="entry name" value="AP_endonuc_2"/>
    <property type="match status" value="1"/>
</dbReference>
<dbReference type="RefSeq" id="WP_032513031.1">
    <property type="nucleotide sequence ID" value="NZ_JNAJ01000004.1"/>
</dbReference>
<dbReference type="InterPro" id="IPR036237">
    <property type="entry name" value="Xyl_isomerase-like_sf"/>
</dbReference>
<dbReference type="AlphaFoldDB" id="A0A0A1ZUN4"/>
<sequence length="608" mass="70202">MNSVELIAEIGINHDGSIEKCKKLIDGSNHSGCKYIKFQYRNLNRSYHSEKEIGDEILRKEINRCFIKPQDLINLTEYAKSLGLFVGISFFCSDDINDFKKDLKKFDFFKIPSPEMNNTYLIDKLLNLDKTVFCSTGAHSQSDIDILIKRYKGQKNLIPMHCVSNYPLEAFNSIIGYIRYLKKIWGGKVGYSSHDKDQIGCIVAASMGADYIERHVTLDINSDGLDHSTSSNLAKFKLLNEQLKLVSYQRLGDNPRIINQGEIINLQNLGRSFYAIKNFKKGYKINDKDFEYRSPRTGLGFKEFKNYLGKEIYSSISKGEVLSEYHFKKPAIKNFDISGLLNKKINNISLPVRLHDIEKIRKIFNISSYECHLSFGEVLNNKDLNLFLNDESYSIHIPDYISSTQLIDPFSENKSTKEKSILLIKKTHELGTYLYNLTGKKIIIVGSFSIYKKSKKEFYYSLKKLHNQFSDYRVELCFQLLPPFAWYFGGSIKVDIFDSMEDYKLISDLNLKICTDLSHLLMSSYYYNFDPEKAFELIENNSVHFHISGADGPDGEGKGLEHLKNNEKRILDKMIFSDKLCVIEVWQGHLNGFNGFKEEIEYINKVYS</sequence>
<gene>
    <name evidence="3" type="ORF">EU93_0265</name>
</gene>
<dbReference type="GO" id="GO:0047444">
    <property type="term" value="F:N-acylneuraminate-9-phosphate synthase activity"/>
    <property type="evidence" value="ECO:0007669"/>
    <property type="project" value="TreeGrafter"/>
</dbReference>
<dbReference type="EC" id="2.5.1.56" evidence="3"/>
<feature type="domain" description="Xylose isomerase-like TIM barrel" evidence="1">
    <location>
        <begin position="407"/>
        <end position="605"/>
    </location>
</feature>
<dbReference type="PANTHER" id="PTHR42966:SF3">
    <property type="entry name" value="BLR5971 PROTEIN"/>
    <property type="match status" value="1"/>
</dbReference>
<dbReference type="InterPro" id="IPR013132">
    <property type="entry name" value="PseI/NeuA/B-like_N"/>
</dbReference>
<evidence type="ECO:0000313" key="3">
    <source>
        <dbReference type="EMBL" id="KGF93090.1"/>
    </source>
</evidence>
<reference evidence="4" key="1">
    <citation type="journal article" date="2014" name="Sci. Data">
        <title>Genomes of diverse isolates of the marine cyanobacterium Prochlorococcus.</title>
        <authorList>
            <person name="Biller S."/>
            <person name="Berube P."/>
            <person name="Thompson J."/>
            <person name="Kelly L."/>
            <person name="Roggensack S."/>
            <person name="Awad L."/>
            <person name="Roache-Johnson K."/>
            <person name="Ding H."/>
            <person name="Giovannoni S.J."/>
            <person name="Moore L.R."/>
            <person name="Chisholm S.W."/>
        </authorList>
    </citation>
    <scope>NUCLEOTIDE SEQUENCE [LARGE SCALE GENOMIC DNA]</scope>
</reference>